<dbReference type="WBParaSite" id="RSKR_0000228400.1">
    <property type="protein sequence ID" value="RSKR_0000228400.1"/>
    <property type="gene ID" value="RSKR_0000228400"/>
</dbReference>
<evidence type="ECO:0000313" key="2">
    <source>
        <dbReference type="WBParaSite" id="RSKR_0000228400.1"/>
    </source>
</evidence>
<dbReference type="Proteomes" id="UP000095286">
    <property type="component" value="Unplaced"/>
</dbReference>
<name>A0AC35TN36_9BILA</name>
<organism evidence="1 2">
    <name type="scientific">Rhabditophanes sp. KR3021</name>
    <dbReference type="NCBI Taxonomy" id="114890"/>
    <lineage>
        <taxon>Eukaryota</taxon>
        <taxon>Metazoa</taxon>
        <taxon>Ecdysozoa</taxon>
        <taxon>Nematoda</taxon>
        <taxon>Chromadorea</taxon>
        <taxon>Rhabditida</taxon>
        <taxon>Tylenchina</taxon>
        <taxon>Panagrolaimomorpha</taxon>
        <taxon>Strongyloidoidea</taxon>
        <taxon>Alloionematidae</taxon>
        <taxon>Rhabditophanes</taxon>
    </lineage>
</organism>
<accession>A0AC35TN36</accession>
<sequence length="209" mass="23078">MRSLQKYLLIGVICYFINTVYGSVVCPEGLNGRSLTCAFECCQSFEGENNGYYCCGANEKTHVSRGYVRSISTGNGIEGAEPLFMTHVNGFQVDYTLLVIGLIISIILSVIISIFCCFLCNGCWLHRRRNPQDYNGPVQEQGFIPVCCGFGIPTGTLVFSTHPPQVSPPDQNLYGGSSMTSLPSSRNRVRFNNDGTPRGVLKHNNTYDY</sequence>
<protein>
    <submittedName>
        <fullName evidence="2">Uncharacterized protein</fullName>
    </submittedName>
</protein>
<evidence type="ECO:0000313" key="1">
    <source>
        <dbReference type="Proteomes" id="UP000095286"/>
    </source>
</evidence>
<reference evidence="2" key="1">
    <citation type="submission" date="2016-11" db="UniProtKB">
        <authorList>
            <consortium name="WormBaseParasite"/>
        </authorList>
    </citation>
    <scope>IDENTIFICATION</scope>
    <source>
        <strain evidence="2">KR3021</strain>
    </source>
</reference>
<proteinExistence type="predicted"/>